<dbReference type="PROSITE" id="PS50850">
    <property type="entry name" value="MFS"/>
    <property type="match status" value="1"/>
</dbReference>
<dbReference type="InterPro" id="IPR020846">
    <property type="entry name" value="MFS_dom"/>
</dbReference>
<dbReference type="Pfam" id="PF07690">
    <property type="entry name" value="MFS_1"/>
    <property type="match status" value="1"/>
</dbReference>
<name>A0A0D2JWW7_9CHLO</name>
<dbReference type="SUPFAM" id="SSF103473">
    <property type="entry name" value="MFS general substrate transporter"/>
    <property type="match status" value="1"/>
</dbReference>
<feature type="transmembrane region" description="Helical" evidence="9">
    <location>
        <begin position="259"/>
        <end position="279"/>
    </location>
</feature>
<feature type="transmembrane region" description="Helical" evidence="9">
    <location>
        <begin position="543"/>
        <end position="564"/>
    </location>
</feature>
<feature type="transmembrane region" description="Helical" evidence="9">
    <location>
        <begin position="408"/>
        <end position="430"/>
    </location>
</feature>
<feature type="compositionally biased region" description="Gly residues" evidence="8">
    <location>
        <begin position="46"/>
        <end position="65"/>
    </location>
</feature>
<sequence>MRAAAHAAHSLAQPRGWFAASPPCSIALRSSACRRGGKAATALGDGSSGPGSVDGRGGDAGGSNTPGGNLASAATQFKPPLAPPTATLGKPRRIPHAAGEGAGAVAAAAAEEVPAGAVQAESAVPWGGVVALAATAAMICSIDRAAMSVAILPMAQQFDWSDTIKGEINGLFFMGYTITNLVGGYLSATVGAKRTLGTGVVVWSFFTMLTPAAAATRAMPLLLGTRFLMGCGEGTAYPCVQSVVKGWVPPGSRSRALTMVYGGGQIGTILALLTAPLIIERLGWPAVFLVYGSLGMVWMVFWQTMVGEVPPLFKQREQEQQAAADASTQAASPETGSTGGAARSSSGGSSSGGSSSGGSSSGGSSTGSSGGGSSSGSGSGNSSAWLAPSDPMPSLFKLPWRRFLTNRAFIGLMCAHSMFGSGHYIILSWLPSFYSDVFHLDVSSSATLSIFPWVASAVVSASSGWIADTLVNNGTLTTTQTRKLMQSAGMLLPAACLLVLADAQDGLGLETAIPLMIGSVALGGFQSAGFASNHQDIAGDRYAPVLFGVTNALSSLVGSASVYATGVLLDAGNSWSAVWTLVAGMYVFGTAGYLLLGSGERQFE</sequence>
<evidence type="ECO:0000256" key="2">
    <source>
        <dbReference type="ARBA" id="ARBA00022448"/>
    </source>
</evidence>
<evidence type="ECO:0000256" key="6">
    <source>
        <dbReference type="ARBA" id="ARBA00023136"/>
    </source>
</evidence>
<dbReference type="PANTHER" id="PTHR11662:SF446">
    <property type="entry name" value="SODIUM-DEPENDENT PHOSPHATE TRANSPORT PROTEIN 1, CHLOROPLASTIC"/>
    <property type="match status" value="1"/>
</dbReference>
<keyword evidence="4" id="KW-0769">Symport</keyword>
<keyword evidence="5 9" id="KW-1133">Transmembrane helix</keyword>
<feature type="region of interest" description="Disordered" evidence="8">
    <location>
        <begin position="317"/>
        <end position="384"/>
    </location>
</feature>
<organism evidence="11 12">
    <name type="scientific">Monoraphidium neglectum</name>
    <dbReference type="NCBI Taxonomy" id="145388"/>
    <lineage>
        <taxon>Eukaryota</taxon>
        <taxon>Viridiplantae</taxon>
        <taxon>Chlorophyta</taxon>
        <taxon>core chlorophytes</taxon>
        <taxon>Chlorophyceae</taxon>
        <taxon>CS clade</taxon>
        <taxon>Sphaeropleales</taxon>
        <taxon>Selenastraceae</taxon>
        <taxon>Monoraphidium</taxon>
    </lineage>
</organism>
<accession>A0A0D2JWW7</accession>
<evidence type="ECO:0000256" key="3">
    <source>
        <dbReference type="ARBA" id="ARBA00022692"/>
    </source>
</evidence>
<feature type="transmembrane region" description="Helical" evidence="9">
    <location>
        <begin position="285"/>
        <end position="306"/>
    </location>
</feature>
<dbReference type="KEGG" id="mng:MNEG_4818"/>
<feature type="compositionally biased region" description="Low complexity" evidence="8">
    <location>
        <begin position="320"/>
        <end position="348"/>
    </location>
</feature>
<dbReference type="Proteomes" id="UP000054498">
    <property type="component" value="Unassembled WGS sequence"/>
</dbReference>
<reference evidence="11 12" key="1">
    <citation type="journal article" date="2013" name="BMC Genomics">
        <title>Reconstruction of the lipid metabolism for the microalga Monoraphidium neglectum from its genome sequence reveals characteristics suitable for biofuel production.</title>
        <authorList>
            <person name="Bogen C."/>
            <person name="Al-Dilaimi A."/>
            <person name="Albersmeier A."/>
            <person name="Wichmann J."/>
            <person name="Grundmann M."/>
            <person name="Rupp O."/>
            <person name="Lauersen K.J."/>
            <person name="Blifernez-Klassen O."/>
            <person name="Kalinowski J."/>
            <person name="Goesmann A."/>
            <person name="Mussgnug J.H."/>
            <person name="Kruse O."/>
        </authorList>
    </citation>
    <scope>NUCLEOTIDE SEQUENCE [LARGE SCALE GENOMIC DNA]</scope>
    <source>
        <strain evidence="11 12">SAG 48.87</strain>
    </source>
</reference>
<evidence type="ECO:0000256" key="4">
    <source>
        <dbReference type="ARBA" id="ARBA00022847"/>
    </source>
</evidence>
<evidence type="ECO:0000256" key="1">
    <source>
        <dbReference type="ARBA" id="ARBA00004141"/>
    </source>
</evidence>
<dbReference type="GO" id="GO:0015293">
    <property type="term" value="F:symporter activity"/>
    <property type="evidence" value="ECO:0007669"/>
    <property type="project" value="UniProtKB-KW"/>
</dbReference>
<comment type="similarity">
    <text evidence="7">Belongs to the major facilitator superfamily. Sodium/anion cotransporter (TC 2.A.1.14) family.</text>
</comment>
<evidence type="ECO:0000256" key="5">
    <source>
        <dbReference type="ARBA" id="ARBA00022989"/>
    </source>
</evidence>
<feature type="transmembrane region" description="Helical" evidence="9">
    <location>
        <begin position="450"/>
        <end position="471"/>
    </location>
</feature>
<gene>
    <name evidence="11" type="ORF">MNEG_4818</name>
</gene>
<dbReference type="RefSeq" id="XP_013902162.1">
    <property type="nucleotide sequence ID" value="XM_014046708.1"/>
</dbReference>
<evidence type="ECO:0000256" key="8">
    <source>
        <dbReference type="SAM" id="MobiDB-lite"/>
    </source>
</evidence>
<dbReference type="InterPro" id="IPR050382">
    <property type="entry name" value="MFS_Na/Anion_cotransporter"/>
</dbReference>
<feature type="transmembrane region" description="Helical" evidence="9">
    <location>
        <begin position="168"/>
        <end position="188"/>
    </location>
</feature>
<keyword evidence="3 9" id="KW-0812">Transmembrane</keyword>
<feature type="transmembrane region" description="Helical" evidence="9">
    <location>
        <begin position="513"/>
        <end position="531"/>
    </location>
</feature>
<dbReference type="GeneID" id="25737695"/>
<comment type="subcellular location">
    <subcellularLocation>
        <location evidence="1">Membrane</location>
        <topology evidence="1">Multi-pass membrane protein</topology>
    </subcellularLocation>
</comment>
<evidence type="ECO:0000313" key="12">
    <source>
        <dbReference type="Proteomes" id="UP000054498"/>
    </source>
</evidence>
<dbReference type="InterPro" id="IPR011701">
    <property type="entry name" value="MFS"/>
</dbReference>
<dbReference type="AlphaFoldDB" id="A0A0D2JWW7"/>
<evidence type="ECO:0000313" key="11">
    <source>
        <dbReference type="EMBL" id="KIZ03143.1"/>
    </source>
</evidence>
<evidence type="ECO:0000256" key="9">
    <source>
        <dbReference type="SAM" id="Phobius"/>
    </source>
</evidence>
<feature type="compositionally biased region" description="Gly residues" evidence="8">
    <location>
        <begin position="349"/>
        <end position="379"/>
    </location>
</feature>
<feature type="domain" description="Major facilitator superfamily (MFS) profile" evidence="10">
    <location>
        <begin position="129"/>
        <end position="601"/>
    </location>
</feature>
<feature type="transmembrane region" description="Helical" evidence="9">
    <location>
        <begin position="576"/>
        <end position="596"/>
    </location>
</feature>
<feature type="transmembrane region" description="Helical" evidence="9">
    <location>
        <begin position="200"/>
        <end position="219"/>
    </location>
</feature>
<keyword evidence="12" id="KW-1185">Reference proteome</keyword>
<protein>
    <submittedName>
        <fullName evidence="11">Sodium-dependent phosphate transport protein 1, chloroplastic</fullName>
    </submittedName>
</protein>
<dbReference type="FunFam" id="1.20.1250.20:FF:000003">
    <property type="entry name" value="Solute carrier family 17 member 3"/>
    <property type="match status" value="1"/>
</dbReference>
<keyword evidence="2" id="KW-0813">Transport</keyword>
<evidence type="ECO:0000256" key="7">
    <source>
        <dbReference type="ARBA" id="ARBA00024362"/>
    </source>
</evidence>
<dbReference type="InterPro" id="IPR036259">
    <property type="entry name" value="MFS_trans_sf"/>
</dbReference>
<dbReference type="Gene3D" id="1.20.1250.20">
    <property type="entry name" value="MFS general substrate transporter like domains"/>
    <property type="match status" value="2"/>
</dbReference>
<keyword evidence="6 9" id="KW-0472">Membrane</keyword>
<dbReference type="EMBL" id="KK100906">
    <property type="protein sequence ID" value="KIZ03143.1"/>
    <property type="molecule type" value="Genomic_DNA"/>
</dbReference>
<dbReference type="GO" id="GO:0016020">
    <property type="term" value="C:membrane"/>
    <property type="evidence" value="ECO:0007669"/>
    <property type="project" value="UniProtKB-SubCell"/>
</dbReference>
<feature type="region of interest" description="Disordered" evidence="8">
    <location>
        <begin position="38"/>
        <end position="95"/>
    </location>
</feature>
<evidence type="ECO:0000259" key="10">
    <source>
        <dbReference type="PROSITE" id="PS50850"/>
    </source>
</evidence>
<dbReference type="PANTHER" id="PTHR11662">
    <property type="entry name" value="SOLUTE CARRIER FAMILY 17"/>
    <property type="match status" value="1"/>
</dbReference>
<feature type="transmembrane region" description="Helical" evidence="9">
    <location>
        <begin position="483"/>
        <end position="501"/>
    </location>
</feature>
<dbReference type="OrthoDB" id="2250022at2759"/>
<proteinExistence type="inferred from homology"/>